<dbReference type="GO" id="GO:0005524">
    <property type="term" value="F:ATP binding"/>
    <property type="evidence" value="ECO:0007669"/>
    <property type="project" value="UniProtKB-UniRule"/>
</dbReference>
<dbReference type="CDD" id="cd01369">
    <property type="entry name" value="KISc_KHC_KIF5"/>
    <property type="match status" value="1"/>
</dbReference>
<keyword evidence="6 12" id="KW-0175">Coiled coil</keyword>
<dbReference type="EMBL" id="HBGD01011041">
    <property type="protein sequence ID" value="CAD9085842.1"/>
    <property type="molecule type" value="Transcribed_RNA"/>
</dbReference>
<evidence type="ECO:0000256" key="6">
    <source>
        <dbReference type="ARBA" id="ARBA00023054"/>
    </source>
</evidence>
<dbReference type="PANTHER" id="PTHR47969:SF15">
    <property type="entry name" value="CHROMOSOME-ASSOCIATED KINESIN KIF4A-RELATED"/>
    <property type="match status" value="1"/>
</dbReference>
<evidence type="ECO:0000256" key="10">
    <source>
        <dbReference type="PROSITE-ProRule" id="PRU00283"/>
    </source>
</evidence>
<evidence type="ECO:0000256" key="3">
    <source>
        <dbReference type="ARBA" id="ARBA00022701"/>
    </source>
</evidence>
<feature type="coiled-coil region" evidence="12">
    <location>
        <begin position="431"/>
        <end position="545"/>
    </location>
</feature>
<evidence type="ECO:0000313" key="15">
    <source>
        <dbReference type="EMBL" id="CAD9085842.1"/>
    </source>
</evidence>
<dbReference type="InterPro" id="IPR036961">
    <property type="entry name" value="Kinesin_motor_dom_sf"/>
</dbReference>
<accession>A0A7S1KUL6</accession>
<feature type="compositionally biased region" description="Low complexity" evidence="13">
    <location>
        <begin position="866"/>
        <end position="885"/>
    </location>
</feature>
<dbReference type="Gene3D" id="3.40.850.10">
    <property type="entry name" value="Kinesin motor domain"/>
    <property type="match status" value="1"/>
</dbReference>
<feature type="binding site" evidence="10">
    <location>
        <begin position="105"/>
        <end position="112"/>
    </location>
    <ligand>
        <name>ATP</name>
        <dbReference type="ChEBI" id="CHEBI:30616"/>
    </ligand>
</feature>
<keyword evidence="4 10" id="KW-0547">Nucleotide-binding</keyword>
<comment type="similarity">
    <text evidence="9">Belongs to the TRAFAC class myosin-kinesin ATPase superfamily. Kinesin family. KIN-5/BimC subfamily.</text>
</comment>
<dbReference type="GO" id="GO:0008017">
    <property type="term" value="F:microtubule binding"/>
    <property type="evidence" value="ECO:0007669"/>
    <property type="project" value="InterPro"/>
</dbReference>
<feature type="coiled-coil region" evidence="12">
    <location>
        <begin position="639"/>
        <end position="690"/>
    </location>
</feature>
<evidence type="ECO:0000256" key="4">
    <source>
        <dbReference type="ARBA" id="ARBA00022741"/>
    </source>
</evidence>
<dbReference type="InterPro" id="IPR019821">
    <property type="entry name" value="Kinesin_motor_CS"/>
</dbReference>
<keyword evidence="5 10" id="KW-0067">ATP-binding</keyword>
<feature type="compositionally biased region" description="Basic residues" evidence="13">
    <location>
        <begin position="1"/>
        <end position="11"/>
    </location>
</feature>
<protein>
    <recommendedName>
        <fullName evidence="11">Kinesin-like protein</fullName>
    </recommendedName>
</protein>
<dbReference type="AlphaFoldDB" id="A0A7S1KUL6"/>
<keyword evidence="3 11" id="KW-0493">Microtubule</keyword>
<dbReference type="SUPFAM" id="SSF52540">
    <property type="entry name" value="P-loop containing nucleoside triphosphate hydrolases"/>
    <property type="match status" value="1"/>
</dbReference>
<keyword evidence="2" id="KW-0963">Cytoplasm</keyword>
<comment type="subcellular location">
    <subcellularLocation>
        <location evidence="1">Cytoplasm</location>
        <location evidence="1">Cytoskeleton</location>
    </subcellularLocation>
</comment>
<dbReference type="PROSITE" id="PS50067">
    <property type="entry name" value="KINESIN_MOTOR_2"/>
    <property type="match status" value="1"/>
</dbReference>
<dbReference type="PROSITE" id="PS00411">
    <property type="entry name" value="KINESIN_MOTOR_1"/>
    <property type="match status" value="1"/>
</dbReference>
<dbReference type="CDD" id="cd23649">
    <property type="entry name" value="Khc_CBD_cc"/>
    <property type="match status" value="1"/>
</dbReference>
<evidence type="ECO:0000256" key="7">
    <source>
        <dbReference type="ARBA" id="ARBA00023175"/>
    </source>
</evidence>
<dbReference type="InterPro" id="IPR059182">
    <property type="entry name" value="Khc_C"/>
</dbReference>
<feature type="region of interest" description="Disordered" evidence="13">
    <location>
        <begin position="401"/>
        <end position="421"/>
    </location>
</feature>
<evidence type="ECO:0000256" key="9">
    <source>
        <dbReference type="ARBA" id="ARBA00034704"/>
    </source>
</evidence>
<dbReference type="InterPro" id="IPR001752">
    <property type="entry name" value="Kinesin_motor_dom"/>
</dbReference>
<dbReference type="PANTHER" id="PTHR47969">
    <property type="entry name" value="CHROMOSOME-ASSOCIATED KINESIN KIF4A-RELATED"/>
    <property type="match status" value="1"/>
</dbReference>
<feature type="domain" description="Kinesin motor" evidence="14">
    <location>
        <begin position="22"/>
        <end position="355"/>
    </location>
</feature>
<feature type="region of interest" description="Disordered" evidence="13">
    <location>
        <begin position="826"/>
        <end position="961"/>
    </location>
</feature>
<dbReference type="Pfam" id="PF00225">
    <property type="entry name" value="Kinesin"/>
    <property type="match status" value="1"/>
</dbReference>
<dbReference type="GO" id="GO:0005874">
    <property type="term" value="C:microtubule"/>
    <property type="evidence" value="ECO:0007669"/>
    <property type="project" value="UniProtKB-KW"/>
</dbReference>
<evidence type="ECO:0000256" key="5">
    <source>
        <dbReference type="ARBA" id="ARBA00022840"/>
    </source>
</evidence>
<feature type="region of interest" description="Disordered" evidence="13">
    <location>
        <begin position="1"/>
        <end position="24"/>
    </location>
</feature>
<name>A0A7S1KUL6_9EUKA</name>
<gene>
    <name evidence="15" type="ORF">PCOS0759_LOCUS9096</name>
</gene>
<evidence type="ECO:0000256" key="12">
    <source>
        <dbReference type="SAM" id="Coils"/>
    </source>
</evidence>
<evidence type="ECO:0000256" key="1">
    <source>
        <dbReference type="ARBA" id="ARBA00004245"/>
    </source>
</evidence>
<evidence type="ECO:0000256" key="8">
    <source>
        <dbReference type="ARBA" id="ARBA00023212"/>
    </source>
</evidence>
<feature type="coiled-coil region" evidence="12">
    <location>
        <begin position="732"/>
        <end position="826"/>
    </location>
</feature>
<keyword evidence="8" id="KW-0206">Cytoskeleton</keyword>
<evidence type="ECO:0000256" key="2">
    <source>
        <dbReference type="ARBA" id="ARBA00022490"/>
    </source>
</evidence>
<evidence type="ECO:0000256" key="13">
    <source>
        <dbReference type="SAM" id="MobiDB-lite"/>
    </source>
</evidence>
<evidence type="ECO:0000256" key="11">
    <source>
        <dbReference type="RuleBase" id="RU000394"/>
    </source>
</evidence>
<dbReference type="PRINTS" id="PR00380">
    <property type="entry name" value="KINESINHEAVY"/>
</dbReference>
<feature type="compositionally biased region" description="Polar residues" evidence="13">
    <location>
        <begin position="908"/>
        <end position="918"/>
    </location>
</feature>
<keyword evidence="7 10" id="KW-0505">Motor protein</keyword>
<dbReference type="SMART" id="SM00129">
    <property type="entry name" value="KISc"/>
    <property type="match status" value="1"/>
</dbReference>
<feature type="compositionally biased region" description="Polar residues" evidence="13">
    <location>
        <begin position="886"/>
        <end position="899"/>
    </location>
</feature>
<organism evidence="15">
    <name type="scientific">Percolomonas cosmopolitus</name>
    <dbReference type="NCBI Taxonomy" id="63605"/>
    <lineage>
        <taxon>Eukaryota</taxon>
        <taxon>Discoba</taxon>
        <taxon>Heterolobosea</taxon>
        <taxon>Tetramitia</taxon>
        <taxon>Eutetramitia</taxon>
        <taxon>Percolomonadidae</taxon>
        <taxon>Percolomonas</taxon>
    </lineage>
</organism>
<proteinExistence type="inferred from homology"/>
<dbReference type="GO" id="GO:0007052">
    <property type="term" value="P:mitotic spindle organization"/>
    <property type="evidence" value="ECO:0007669"/>
    <property type="project" value="TreeGrafter"/>
</dbReference>
<evidence type="ECO:0000259" key="14">
    <source>
        <dbReference type="PROSITE" id="PS50067"/>
    </source>
</evidence>
<dbReference type="GO" id="GO:0051231">
    <property type="term" value="P:spindle elongation"/>
    <property type="evidence" value="ECO:0007669"/>
    <property type="project" value="TreeGrafter"/>
</dbReference>
<reference evidence="15" key="1">
    <citation type="submission" date="2021-01" db="EMBL/GenBank/DDBJ databases">
        <authorList>
            <person name="Corre E."/>
            <person name="Pelletier E."/>
            <person name="Niang G."/>
            <person name="Scheremetjew M."/>
            <person name="Finn R."/>
            <person name="Kale V."/>
            <person name="Holt S."/>
            <person name="Cochrane G."/>
            <person name="Meng A."/>
            <person name="Brown T."/>
            <person name="Cohen L."/>
        </authorList>
    </citation>
    <scope>NUCLEOTIDE SEQUENCE</scope>
    <source>
        <strain evidence="15">WS</strain>
    </source>
</reference>
<sequence>MAKKTTKKSKKSSSSAPKSGNNVQVVARFRPQNSREVKKKGSICVNISDNAERVALDAPRIGKYSFNFDRIFGMESQQKDVFQMVGLPVVKDVFNGYNGTVFVYGQTGAGKSFSMMGPNVEGSGYCDDNNLKGLIPRIVEKIFETVQESEEHLEFTIQVSYIEIYMEKIRDLFDPTRNNLGIKEDRESGKGIYVDGCSNEYVTTVEEVFRLMKQGASNRVVAGHLQNAESSRSHSIFIITLNQKDLNKMESKSGTLFLVDLAGSEKVKKTQAEGQLLEEAKQINKSLSALGNVINALTDGKTKHIPYRDSKLTRLLQDSLGGNCRTTLIICCSPSTWNAEETVSTLRFGNRAKSIKNKAKVNKEYTAKELKKLLDRTKKELKSIKSYAAGLEEELKLFKTDGTLPSSDGASNEVGEDEEGRKMSLDALPHVAELRDRNDELEKLLEDEKKRVEELLDEKEKLEDDLQDAKVKIETKDKQLDEQEVTIKEHEDMSNQFETANSELEQLRVDMERLQHEHNEQQLEMDSLRSEKTMLEGEIEILKEDEKNKLSQPVVSTDALMKAYEDEMDTMNELGTPSTPSINKLFAGAATSTADSNSPRPSPLKPEIIERHQELLKQEKSGLTTDISTAATTEEPSLNTELQREYSELKDENKYFYEKIQQLSERNDKLEQKNSKLEKVSRQLKSQKVALMHDLRNRCDKVIELSVSLDEAHDEVNRVRAVLQTKEPQYQLEQFKKQLMQLRKNHQELVNKYSNLELQKKVLDNKLNIRNERIKNLEQALEKVIAKNNKQSDRHMQFRSRAIQQEQAMQREIKALKLRVKQLQQIQQSQARPHEPRIVRPLRGGKKSQSISNFNVPPSIRGGGAAHTPMSPSSSVSGVSSAHSTPTQGGTPSRGNFSLSDLFFNDKSPASSTFSSPPGTMVDLPAPNRWASPSTKGGNDENEDNGEESSASEADVSIGDF</sequence>
<feature type="compositionally biased region" description="Polar residues" evidence="13">
    <location>
        <begin position="847"/>
        <end position="856"/>
    </location>
</feature>
<dbReference type="FunFam" id="3.40.850.10:FF:000019">
    <property type="entry name" value="Kinesin-like protein KIN-5D"/>
    <property type="match status" value="1"/>
</dbReference>
<dbReference type="InterPro" id="IPR027417">
    <property type="entry name" value="P-loop_NTPase"/>
</dbReference>
<feature type="coiled-coil region" evidence="12">
    <location>
        <begin position="367"/>
        <end position="394"/>
    </location>
</feature>
<dbReference type="GO" id="GO:0005875">
    <property type="term" value="C:microtubule associated complex"/>
    <property type="evidence" value="ECO:0007669"/>
    <property type="project" value="TreeGrafter"/>
</dbReference>
<dbReference type="InterPro" id="IPR027640">
    <property type="entry name" value="Kinesin-like_fam"/>
</dbReference>
<dbReference type="GO" id="GO:0003777">
    <property type="term" value="F:microtubule motor activity"/>
    <property type="evidence" value="ECO:0007669"/>
    <property type="project" value="InterPro"/>
</dbReference>
<dbReference type="GO" id="GO:0007018">
    <property type="term" value="P:microtubule-based movement"/>
    <property type="evidence" value="ECO:0007669"/>
    <property type="project" value="InterPro"/>
</dbReference>